<evidence type="ECO:0000256" key="1">
    <source>
        <dbReference type="SAM" id="MobiDB-lite"/>
    </source>
</evidence>
<feature type="domain" description="N-acetyltransferase" evidence="2">
    <location>
        <begin position="68"/>
        <end position="231"/>
    </location>
</feature>
<organism evidence="3 4">
    <name type="scientific">Schaalia cardiffensis F0333</name>
    <dbReference type="NCBI Taxonomy" id="888050"/>
    <lineage>
        <taxon>Bacteria</taxon>
        <taxon>Bacillati</taxon>
        <taxon>Actinomycetota</taxon>
        <taxon>Actinomycetes</taxon>
        <taxon>Actinomycetales</taxon>
        <taxon>Actinomycetaceae</taxon>
        <taxon>Schaalia</taxon>
    </lineage>
</organism>
<proteinExistence type="predicted"/>
<evidence type="ECO:0000313" key="3">
    <source>
        <dbReference type="EMBL" id="ENO19257.1"/>
    </source>
</evidence>
<name>N6X7I3_9ACTO</name>
<dbReference type="Pfam" id="PF00583">
    <property type="entry name" value="Acetyltransf_1"/>
    <property type="match status" value="1"/>
</dbReference>
<dbReference type="EMBL" id="AQHZ01000001">
    <property type="protein sequence ID" value="ENO19257.1"/>
    <property type="molecule type" value="Genomic_DNA"/>
</dbReference>
<dbReference type="eggNOG" id="COG0456">
    <property type="taxonomic scope" value="Bacteria"/>
</dbReference>
<dbReference type="PATRIC" id="fig|888050.3.peg.175"/>
<dbReference type="Gene3D" id="3.40.630.30">
    <property type="match status" value="1"/>
</dbReference>
<dbReference type="InterPro" id="IPR000182">
    <property type="entry name" value="GNAT_dom"/>
</dbReference>
<evidence type="ECO:0000313" key="4">
    <source>
        <dbReference type="Proteomes" id="UP000013015"/>
    </source>
</evidence>
<dbReference type="HOGENOM" id="CLU_013985_18_2_11"/>
<dbReference type="Proteomes" id="UP000013015">
    <property type="component" value="Unassembled WGS sequence"/>
</dbReference>
<dbReference type="AlphaFoldDB" id="N6X7I3"/>
<dbReference type="SUPFAM" id="SSF55729">
    <property type="entry name" value="Acyl-CoA N-acyltransferases (Nat)"/>
    <property type="match status" value="1"/>
</dbReference>
<dbReference type="GO" id="GO:0016747">
    <property type="term" value="F:acyltransferase activity, transferring groups other than amino-acyl groups"/>
    <property type="evidence" value="ECO:0007669"/>
    <property type="project" value="InterPro"/>
</dbReference>
<dbReference type="STRING" id="888050.HMPREF9004_0176"/>
<feature type="compositionally biased region" description="Basic and acidic residues" evidence="1">
    <location>
        <begin position="1"/>
        <end position="10"/>
    </location>
</feature>
<dbReference type="PROSITE" id="PS51186">
    <property type="entry name" value="GNAT"/>
    <property type="match status" value="1"/>
</dbReference>
<feature type="compositionally biased region" description="Polar residues" evidence="1">
    <location>
        <begin position="37"/>
        <end position="51"/>
    </location>
</feature>
<feature type="compositionally biased region" description="Low complexity" evidence="1">
    <location>
        <begin position="17"/>
        <end position="36"/>
    </location>
</feature>
<feature type="region of interest" description="Disordered" evidence="1">
    <location>
        <begin position="1"/>
        <end position="58"/>
    </location>
</feature>
<sequence>MTIEFRKENLPEFSGESLSDPSGNSLSGSSRNSLPGTSRNACSDHSSTSLSDAPFISERDDADTAPRFSVRPACAKDAEAIGRIQAQALEEVLGVASPVDASALADQWEQSLSAPAPEGYQVLVALHASTLVGFALVAPADPLSLDGGEEIPAGALIAELLIERDFTRSGHASRLLAAIAELSKAENLRAWARPEDEARTKFLHSAGFAPAGIRRTLEKPDGSLLMEHLWWAAVGE</sequence>
<evidence type="ECO:0000259" key="2">
    <source>
        <dbReference type="PROSITE" id="PS51186"/>
    </source>
</evidence>
<accession>N6X7I3</accession>
<comment type="caution">
    <text evidence="3">The sequence shown here is derived from an EMBL/GenBank/DDBJ whole genome shotgun (WGS) entry which is preliminary data.</text>
</comment>
<dbReference type="InterPro" id="IPR016181">
    <property type="entry name" value="Acyl_CoA_acyltransferase"/>
</dbReference>
<dbReference type="CDD" id="cd04301">
    <property type="entry name" value="NAT_SF"/>
    <property type="match status" value="1"/>
</dbReference>
<reference evidence="3 4" key="1">
    <citation type="submission" date="2013-03" db="EMBL/GenBank/DDBJ databases">
        <title>Reference genome for the Human Microbiome Project.</title>
        <authorList>
            <person name="Aqrawi P."/>
            <person name="Ayvaz T."/>
            <person name="Bess C."/>
            <person name="Blankenburg K."/>
            <person name="Coyle M."/>
            <person name="Deng J."/>
            <person name="Forbes L."/>
            <person name="Fowler G."/>
            <person name="Francisco L."/>
            <person name="Fu Q."/>
            <person name="Gibbs R."/>
            <person name="Gross S."/>
            <person name="Gubbala S."/>
            <person name="Hale W."/>
            <person name="Hemphill L."/>
            <person name="Highlander S."/>
            <person name="Hirani K."/>
            <person name="Jackson L."/>
            <person name="Jakkamsetti A."/>
            <person name="Javaid M."/>
            <person name="Jayaseelan J.C."/>
            <person name="Jiang H."/>
            <person name="Joshi V."/>
            <person name="Korchina V."/>
            <person name="Kovar C."/>
            <person name="Lara F."/>
            <person name="Lee S."/>
            <person name="Liu Y."/>
            <person name="Mata R."/>
            <person name="Mathew T."/>
            <person name="Munidasa M."/>
            <person name="Muzny D."/>
            <person name="Nazareth L."/>
            <person name="Ngo R."/>
            <person name="Nguyen L."/>
            <person name="Nguyen N."/>
            <person name="Okwuonu G."/>
            <person name="Ongeri F."/>
            <person name="Palculict T."/>
            <person name="Patil S."/>
            <person name="Petrosino J."/>
            <person name="Pham C."/>
            <person name="Pham P."/>
            <person name="Pu L.-L."/>
            <person name="Qin X."/>
            <person name="Qu J."/>
            <person name="Reid J."/>
            <person name="Ross M."/>
            <person name="Ruth R."/>
            <person name="Saada N."/>
            <person name="San Lucas F."/>
            <person name="Santibanez J."/>
            <person name="Shang Y."/>
            <person name="Simmons D."/>
            <person name="Song X.-Z."/>
            <person name="Tang L.-Y."/>
            <person name="Thornton R."/>
            <person name="Warren J."/>
            <person name="Weissenberger G."/>
            <person name="Wilczek-Boney K."/>
            <person name="Worley K."/>
            <person name="Youmans B."/>
            <person name="Zhang J."/>
            <person name="Zhang L."/>
            <person name="Zhao Z."/>
            <person name="Zhou C."/>
            <person name="Zhu D."/>
            <person name="Zhu Y."/>
        </authorList>
    </citation>
    <scope>NUCLEOTIDE SEQUENCE [LARGE SCALE GENOMIC DNA]</scope>
    <source>
        <strain evidence="3 4">F0333</strain>
    </source>
</reference>
<gene>
    <name evidence="3" type="ORF">HMPREF9004_0176</name>
</gene>
<protein>
    <recommendedName>
        <fullName evidence="2">N-acetyltransferase domain-containing protein</fullName>
    </recommendedName>
</protein>
<keyword evidence="4" id="KW-1185">Reference proteome</keyword>